<name>A0AAN6UTS4_9PEZI</name>
<dbReference type="InterPro" id="IPR051807">
    <property type="entry name" value="Sec-metab_biosynth-assoc"/>
</dbReference>
<dbReference type="AlphaFoldDB" id="A0AAN6UTS4"/>
<dbReference type="InterPro" id="IPR011008">
    <property type="entry name" value="Dimeric_a/b-barrel"/>
</dbReference>
<evidence type="ECO:0000313" key="3">
    <source>
        <dbReference type="Proteomes" id="UP001304895"/>
    </source>
</evidence>
<proteinExistence type="predicted"/>
<dbReference type="PANTHER" id="PTHR33606">
    <property type="entry name" value="PROTEIN YCII"/>
    <property type="match status" value="1"/>
</dbReference>
<protein>
    <recommendedName>
        <fullName evidence="1">YCII-related domain-containing protein</fullName>
    </recommendedName>
</protein>
<accession>A0AAN6UTS4</accession>
<gene>
    <name evidence="2" type="ORF">BT67DRAFT_27256</name>
</gene>
<reference evidence="2" key="1">
    <citation type="journal article" date="2023" name="Mol. Phylogenet. Evol.">
        <title>Genome-scale phylogeny and comparative genomics of the fungal order Sordariales.</title>
        <authorList>
            <person name="Hensen N."/>
            <person name="Bonometti L."/>
            <person name="Westerberg I."/>
            <person name="Brannstrom I.O."/>
            <person name="Guillou S."/>
            <person name="Cros-Aarteil S."/>
            <person name="Calhoun S."/>
            <person name="Haridas S."/>
            <person name="Kuo A."/>
            <person name="Mondo S."/>
            <person name="Pangilinan J."/>
            <person name="Riley R."/>
            <person name="LaButti K."/>
            <person name="Andreopoulos B."/>
            <person name="Lipzen A."/>
            <person name="Chen C."/>
            <person name="Yan M."/>
            <person name="Daum C."/>
            <person name="Ng V."/>
            <person name="Clum A."/>
            <person name="Steindorff A."/>
            <person name="Ohm R.A."/>
            <person name="Martin F."/>
            <person name="Silar P."/>
            <person name="Natvig D.O."/>
            <person name="Lalanne C."/>
            <person name="Gautier V."/>
            <person name="Ament-Velasquez S.L."/>
            <person name="Kruys A."/>
            <person name="Hutchinson M.I."/>
            <person name="Powell A.J."/>
            <person name="Barry K."/>
            <person name="Miller A.N."/>
            <person name="Grigoriev I.V."/>
            <person name="Debuchy R."/>
            <person name="Gladieux P."/>
            <person name="Hiltunen Thoren M."/>
            <person name="Johannesson H."/>
        </authorList>
    </citation>
    <scope>NUCLEOTIDE SEQUENCE</scope>
    <source>
        <strain evidence="2">CBS 123565</strain>
    </source>
</reference>
<dbReference type="InterPro" id="IPR005545">
    <property type="entry name" value="YCII"/>
</dbReference>
<evidence type="ECO:0000313" key="2">
    <source>
        <dbReference type="EMBL" id="KAK4138928.1"/>
    </source>
</evidence>
<dbReference type="SUPFAM" id="SSF54909">
    <property type="entry name" value="Dimeric alpha+beta barrel"/>
    <property type="match status" value="1"/>
</dbReference>
<dbReference type="Gene3D" id="3.30.70.1060">
    <property type="entry name" value="Dimeric alpha+beta barrel"/>
    <property type="match status" value="1"/>
</dbReference>
<dbReference type="EMBL" id="MU853401">
    <property type="protein sequence ID" value="KAK4138928.1"/>
    <property type="molecule type" value="Genomic_DNA"/>
</dbReference>
<dbReference type="PANTHER" id="PTHR33606:SF3">
    <property type="entry name" value="PROTEIN YCII"/>
    <property type="match status" value="1"/>
</dbReference>
<reference evidence="2" key="2">
    <citation type="submission" date="2023-05" db="EMBL/GenBank/DDBJ databases">
        <authorList>
            <consortium name="Lawrence Berkeley National Laboratory"/>
            <person name="Steindorff A."/>
            <person name="Hensen N."/>
            <person name="Bonometti L."/>
            <person name="Westerberg I."/>
            <person name="Brannstrom I.O."/>
            <person name="Guillou S."/>
            <person name="Cros-Aarteil S."/>
            <person name="Calhoun S."/>
            <person name="Haridas S."/>
            <person name="Kuo A."/>
            <person name="Mondo S."/>
            <person name="Pangilinan J."/>
            <person name="Riley R."/>
            <person name="Labutti K."/>
            <person name="Andreopoulos B."/>
            <person name="Lipzen A."/>
            <person name="Chen C."/>
            <person name="Yanf M."/>
            <person name="Daum C."/>
            <person name="Ng V."/>
            <person name="Clum A."/>
            <person name="Ohm R."/>
            <person name="Martin F."/>
            <person name="Silar P."/>
            <person name="Natvig D."/>
            <person name="Lalanne C."/>
            <person name="Gautier V."/>
            <person name="Ament-Velasquez S.L."/>
            <person name="Kruys A."/>
            <person name="Hutchinson M.I."/>
            <person name="Powell A.J."/>
            <person name="Barry K."/>
            <person name="Miller A.N."/>
            <person name="Grigoriev I.V."/>
            <person name="Debuchy R."/>
            <person name="Gladieux P."/>
            <person name="Thoren M.H."/>
            <person name="Johannesson H."/>
        </authorList>
    </citation>
    <scope>NUCLEOTIDE SEQUENCE</scope>
    <source>
        <strain evidence="2">CBS 123565</strain>
    </source>
</reference>
<keyword evidence="3" id="KW-1185">Reference proteome</keyword>
<evidence type="ECO:0000259" key="1">
    <source>
        <dbReference type="Pfam" id="PF03795"/>
    </source>
</evidence>
<feature type="domain" description="YCII-related" evidence="1">
    <location>
        <begin position="58"/>
        <end position="148"/>
    </location>
</feature>
<dbReference type="Proteomes" id="UP001304895">
    <property type="component" value="Unassembled WGS sequence"/>
</dbReference>
<sequence>MASHLGNLSTRALLSHRPNCTLTFLTRTRARNTNTALPTPLTHRKTMATEAPKKIEWLVVVPDFAGAHEKRLEVRPQHFANLGPSKDSGLIQMGGAVLNDPPTSSDPSTFSFAGSTLVLVAATRDEVKEILRQDIYAAKGVWDVENVSLFLGLLLLPLLPLPGSPARQR</sequence>
<dbReference type="Pfam" id="PF03795">
    <property type="entry name" value="YCII"/>
    <property type="match status" value="1"/>
</dbReference>
<organism evidence="2 3">
    <name type="scientific">Trichocladium antarcticum</name>
    <dbReference type="NCBI Taxonomy" id="1450529"/>
    <lineage>
        <taxon>Eukaryota</taxon>
        <taxon>Fungi</taxon>
        <taxon>Dikarya</taxon>
        <taxon>Ascomycota</taxon>
        <taxon>Pezizomycotina</taxon>
        <taxon>Sordariomycetes</taxon>
        <taxon>Sordariomycetidae</taxon>
        <taxon>Sordariales</taxon>
        <taxon>Chaetomiaceae</taxon>
        <taxon>Trichocladium</taxon>
    </lineage>
</organism>
<comment type="caution">
    <text evidence="2">The sequence shown here is derived from an EMBL/GenBank/DDBJ whole genome shotgun (WGS) entry which is preliminary data.</text>
</comment>